<evidence type="ECO:0000256" key="3">
    <source>
        <dbReference type="ARBA" id="ARBA00022989"/>
    </source>
</evidence>
<evidence type="ECO:0000256" key="1">
    <source>
        <dbReference type="ARBA" id="ARBA00004127"/>
    </source>
</evidence>
<organism evidence="7 8">
    <name type="scientific">Granulibacter bethesdensis</name>
    <dbReference type="NCBI Taxonomy" id="364410"/>
    <lineage>
        <taxon>Bacteria</taxon>
        <taxon>Pseudomonadati</taxon>
        <taxon>Pseudomonadota</taxon>
        <taxon>Alphaproteobacteria</taxon>
        <taxon>Acetobacterales</taxon>
        <taxon>Acetobacteraceae</taxon>
        <taxon>Granulibacter</taxon>
    </lineage>
</organism>
<dbReference type="Proteomes" id="UP000182373">
    <property type="component" value="Chromosome"/>
</dbReference>
<dbReference type="GO" id="GO:0005384">
    <property type="term" value="F:manganese ion transmembrane transporter activity"/>
    <property type="evidence" value="ECO:0007669"/>
    <property type="project" value="InterPro"/>
</dbReference>
<evidence type="ECO:0000313" key="8">
    <source>
        <dbReference type="Proteomes" id="UP000182373"/>
    </source>
</evidence>
<gene>
    <name evidence="7" type="ORF">GbCGDNIH9_1627</name>
</gene>
<keyword evidence="4 6" id="KW-0472">Membrane</keyword>
<dbReference type="GO" id="GO:0030026">
    <property type="term" value="P:intracellular manganese ion homeostasis"/>
    <property type="evidence" value="ECO:0007669"/>
    <property type="project" value="InterPro"/>
</dbReference>
<feature type="transmembrane region" description="Helical" evidence="6">
    <location>
        <begin position="288"/>
        <end position="310"/>
    </location>
</feature>
<name>A0AAC9KBN2_9PROT</name>
<dbReference type="AlphaFoldDB" id="A0AAC9KBN2"/>
<evidence type="ECO:0000256" key="4">
    <source>
        <dbReference type="ARBA" id="ARBA00023136"/>
    </source>
</evidence>
<evidence type="ECO:0000256" key="5">
    <source>
        <dbReference type="SAM" id="MobiDB-lite"/>
    </source>
</evidence>
<feature type="transmembrane region" description="Helical" evidence="6">
    <location>
        <begin position="214"/>
        <end position="234"/>
    </location>
</feature>
<reference evidence="8" key="1">
    <citation type="submission" date="2016-11" db="EMBL/GenBank/DDBJ databases">
        <title>Comparative genomic and phenotypic analysis of Granulibacter bethesdensis clinical isolates from patients with chronic granulomatous disease.</title>
        <authorList>
            <person name="Zarember K.A."/>
            <person name="Porcella S.F."/>
            <person name="Chu J."/>
            <person name="Ding L."/>
            <person name="Dahlstrom E."/>
            <person name="Barbian K."/>
            <person name="Martens C."/>
            <person name="Sykora L."/>
            <person name="Kramer S."/>
            <person name="Pettinato A.M."/>
            <person name="Hong H."/>
            <person name="Wald G."/>
            <person name="Berg L.J."/>
            <person name="Rogge L.S."/>
            <person name="Greenberg D.E."/>
            <person name="Falcone E.L."/>
            <person name="Neves J.F."/>
            <person name="Simoes M.J."/>
            <person name="Casal M."/>
            <person name="Rodriguez-Lopez F.C."/>
            <person name="Zelazny A."/>
            <person name="Gallin J.I."/>
            <person name="Holland S.M."/>
        </authorList>
    </citation>
    <scope>NUCLEOTIDE SEQUENCE [LARGE SCALE GENOMIC DNA]</scope>
    <source>
        <strain evidence="8">NIH9.1</strain>
    </source>
</reference>
<feature type="transmembrane region" description="Helical" evidence="6">
    <location>
        <begin position="254"/>
        <end position="276"/>
    </location>
</feature>
<dbReference type="PANTHER" id="PTHR31851">
    <property type="entry name" value="FE(2+)/MN(2+) TRANSPORTER PCL1"/>
    <property type="match status" value="1"/>
</dbReference>
<proteinExistence type="predicted"/>
<dbReference type="GO" id="GO:0012505">
    <property type="term" value="C:endomembrane system"/>
    <property type="evidence" value="ECO:0007669"/>
    <property type="project" value="UniProtKB-SubCell"/>
</dbReference>
<dbReference type="Pfam" id="PF01988">
    <property type="entry name" value="VIT1"/>
    <property type="match status" value="1"/>
</dbReference>
<keyword evidence="2 6" id="KW-0812">Transmembrane</keyword>
<keyword evidence="3 6" id="KW-1133">Transmembrane helix</keyword>
<evidence type="ECO:0000313" key="7">
    <source>
        <dbReference type="EMBL" id="APH54924.1"/>
    </source>
</evidence>
<dbReference type="CDD" id="cd02432">
    <property type="entry name" value="Nodulin-21_like_1"/>
    <property type="match status" value="1"/>
</dbReference>
<evidence type="ECO:0000256" key="6">
    <source>
        <dbReference type="SAM" id="Phobius"/>
    </source>
</evidence>
<evidence type="ECO:0000256" key="2">
    <source>
        <dbReference type="ARBA" id="ARBA00022692"/>
    </source>
</evidence>
<feature type="region of interest" description="Disordered" evidence="5">
    <location>
        <begin position="1"/>
        <end position="23"/>
    </location>
</feature>
<protein>
    <submittedName>
        <fullName evidence="7">Membrane associated protein</fullName>
    </submittedName>
</protein>
<comment type="subcellular location">
    <subcellularLocation>
        <location evidence="1">Endomembrane system</location>
        <topology evidence="1">Multi-pass membrane protein</topology>
    </subcellularLocation>
</comment>
<feature type="transmembrane region" description="Helical" evidence="6">
    <location>
        <begin position="81"/>
        <end position="103"/>
    </location>
</feature>
<dbReference type="EMBL" id="CP018191">
    <property type="protein sequence ID" value="APH54924.1"/>
    <property type="molecule type" value="Genomic_DNA"/>
</dbReference>
<sequence>MTLSPPPLHGGAHIRKASRPAEPVTDHQTIIYPTVLPDGQPPVARLRSGSFLPFASSRMMEIPMRSRIRHRETHATERLGWLRAAVLGANDGILSTASLMVGVASATSPGSGRGAILLAGLSALIAGAMSMAAGEYVSVSSQSDSERADLAREKKELDADWHGELDELTEIYRSRGLDAPLARQVAEQLMRRDPLSAHARDELGMTEDGAARPVQAALASAASFACGAALPWLAAALAPDPYDATGESTGQTSVIWTVSAVSLLALLLLGLAGAWAGNAPKLRAAMRVLLWGVLAMAATAITGHLFGGVVG</sequence>
<feature type="transmembrane region" description="Helical" evidence="6">
    <location>
        <begin position="115"/>
        <end position="137"/>
    </location>
</feature>
<dbReference type="InterPro" id="IPR008217">
    <property type="entry name" value="Ccc1_fam"/>
</dbReference>
<accession>A0AAC9KBN2</accession>